<evidence type="ECO:0000313" key="2">
    <source>
        <dbReference type="EMBL" id="GCD18638.1"/>
    </source>
</evidence>
<accession>A0A401UVE7</accession>
<keyword evidence="3" id="KW-1185">Reference proteome</keyword>
<evidence type="ECO:0000313" key="3">
    <source>
        <dbReference type="Proteomes" id="UP000288246"/>
    </source>
</evidence>
<dbReference type="AlphaFoldDB" id="A0A401UVE7"/>
<evidence type="ECO:0000256" key="1">
    <source>
        <dbReference type="SAM" id="MobiDB-lite"/>
    </source>
</evidence>
<feature type="compositionally biased region" description="Basic and acidic residues" evidence="1">
    <location>
        <begin position="10"/>
        <end position="20"/>
    </location>
</feature>
<reference evidence="2 3" key="1">
    <citation type="submission" date="2018-11" db="EMBL/GenBank/DDBJ databases">
        <title>Draft genome sequence of Cellulomonas takizawaensis strain TKZ-21.</title>
        <authorList>
            <person name="Yamamura H."/>
            <person name="Hayashi T."/>
            <person name="Hamada M."/>
            <person name="Serisawa Y."/>
            <person name="Matsuyama K."/>
            <person name="Nakagawa Y."/>
            <person name="Otoguro M."/>
            <person name="Yanagida F."/>
            <person name="Hayakawa M."/>
        </authorList>
    </citation>
    <scope>NUCLEOTIDE SEQUENCE [LARGE SCALE GENOMIC DNA]</scope>
    <source>
        <strain evidence="2 3">TKZ-21</strain>
    </source>
</reference>
<organism evidence="2 3">
    <name type="scientific">Cellulomonas algicola</name>
    <dbReference type="NCBI Taxonomy" id="2071633"/>
    <lineage>
        <taxon>Bacteria</taxon>
        <taxon>Bacillati</taxon>
        <taxon>Actinomycetota</taxon>
        <taxon>Actinomycetes</taxon>
        <taxon>Micrococcales</taxon>
        <taxon>Cellulomonadaceae</taxon>
        <taxon>Cellulomonas</taxon>
    </lineage>
</organism>
<name>A0A401UVE7_9CELL</name>
<evidence type="ECO:0008006" key="4">
    <source>
        <dbReference type="Google" id="ProtNLM"/>
    </source>
</evidence>
<dbReference type="EMBL" id="BHYL01000020">
    <property type="protein sequence ID" value="GCD18638.1"/>
    <property type="molecule type" value="Genomic_DNA"/>
</dbReference>
<gene>
    <name evidence="2" type="ORF">CTKZ_02000</name>
</gene>
<proteinExistence type="predicted"/>
<protein>
    <recommendedName>
        <fullName evidence="4">Glycosyl hydrolase 36 catalytic domain-containing protein</fullName>
    </recommendedName>
</protein>
<feature type="compositionally biased region" description="Basic and acidic residues" evidence="1">
    <location>
        <begin position="28"/>
        <end position="38"/>
    </location>
</feature>
<feature type="region of interest" description="Disordered" evidence="1">
    <location>
        <begin position="1"/>
        <end position="40"/>
    </location>
</feature>
<comment type="caution">
    <text evidence="2">The sequence shown here is derived from an EMBL/GenBank/DDBJ whole genome shotgun (WGS) entry which is preliminary data.</text>
</comment>
<dbReference type="Proteomes" id="UP000288246">
    <property type="component" value="Unassembled WGS sequence"/>
</dbReference>
<sequence length="1188" mass="128379">MRSALTRVTVGERFHGRTDAARPVPRPVDPRPGTKDDQDMASQTLTPARTDEPGDALVTSGPVDLDGRRFYRIASYSDLPPFFMTLVGASDLWLFVSSTGGVTAGREHADRALFAYATDDKVAAGAGRTGGLTLLRVETPDGTRSWQPFAERRPDDPAVERHLYKDYLGTTLVFEETRPDVGLRARVTWRTSARYGVVREVALTAVGGAPVRARVLDGFVDLLPAGVTVQTQAEFSSLLDAYKRTEVDAATGLGLVYLNSTLTDKSDPSESLAATVAWQVGLDPVAHLTSTRQVAAFAAGRPVTSEPEVRGEKGAYLVVADVALGPGETRRWSVVADVDQSAADVVRLQTALADHAAAAAALEADVTATRDRLDHLVGTADAAQVSGDELASAHHAANVLFNVMRGGVFVDGYRVTGEDLRAFVAQRSPRTAARRREWLDALPATADLGTLLDAADATGDPDLLRLVREYLPLTFSRRHGDPSRPWNKFQIALTDAKGRTRVDFQGNWRDIFQNWEALAWSFPGYVESMVAVFLDATTADGYNPYRISRSGIDWEVPEPSNPWANIGYWSDHQIIYLVKLLETSRRFHPGRLDALVDRALFTHADVPYRIASYAQTVVEPIETIAFDTAAEERVQERVRTEGADGRLVHGPDGDLVRVSLGEKLLLLVLAKVVNLVPDGGIWMNTQRPEWNDANNALVGKGLSVVTLAYLRRGLALARDLLDRDLTVTDELSGLLADVTAALDAHAAPVEGGFDDAGRRAVMDALGAAGTAYRERVYAGFGGEHRTVGAADVRAFLDVAQRYVDAGLRANRRPDGLFHSYNLLDLRGGVARVGHLQEMLEGQVAVLSSGLLTPAEALDLVHALRRSALYRADQHSYQLYPDRELPTFLARNTITAAQAASAPLLDALVAAGDTTLVLRDVRGTHRFAPGLHNARDVVAALDALSAGAAGVAPQQVADGRAAVLDVFEQVFRHAEFTGRSGSFFAYEGLGSIYWHMVSKLLLAVQENHERAVAQGLDAAVVQGLADAYEDVRLGLGYCKSPEVYGAFPVDPYSHTPAGHGARQPGMTGQVKEEVLTRLGELGLRVEDGRVVVRPVLLRADEWTTAPTTFRFHDVAQAEQTLALDAGSLAFTFCQVPVVYRRGSVLRVEATLADGSRVAGTDGVLDADVSGRIFARSGDVVRVDVEVPTA</sequence>